<dbReference type="Proteomes" id="UP000009062">
    <property type="component" value="Chromosome"/>
</dbReference>
<dbReference type="AlphaFoldDB" id="H6QC27"/>
<protein>
    <submittedName>
        <fullName evidence="1">Uncharacterized protein</fullName>
    </submittedName>
</protein>
<keyword evidence="2" id="KW-1185">Reference proteome</keyword>
<dbReference type="EMBL" id="CP003316">
    <property type="protein sequence ID" value="AFA40819.1"/>
    <property type="molecule type" value="Genomic_DNA"/>
</dbReference>
<proteinExistence type="predicted"/>
<evidence type="ECO:0000313" key="1">
    <source>
        <dbReference type="EMBL" id="AFA40819.1"/>
    </source>
</evidence>
<dbReference type="KEGG" id="pog:Pogu_2792"/>
<gene>
    <name evidence="1" type="ordered locus">Pogu_2792</name>
</gene>
<reference evidence="1 2" key="1">
    <citation type="journal article" date="2012" name="Stand. Genomic Sci.">
        <title>Complete genome sequence of Pyrobaculum oguniense.</title>
        <authorList>
            <person name="Bernick D.L."/>
            <person name="Karplus K."/>
            <person name="Lui L.M."/>
            <person name="Coker J.K."/>
            <person name="Murphy J.N."/>
            <person name="Chan P.P."/>
            <person name="Cozen A.E."/>
            <person name="Lowe T.M."/>
        </authorList>
    </citation>
    <scope>NUCLEOTIDE SEQUENCE [LARGE SCALE GENOMIC DNA]</scope>
    <source>
        <strain evidence="1 2">TE7</strain>
    </source>
</reference>
<accession>H6QC27</accession>
<name>H6QC27_PYROT</name>
<organism evidence="1 2">
    <name type="scientific">Pyrobaculum oguniense (strain DSM 13380 / JCM 10595 / TE7)</name>
    <dbReference type="NCBI Taxonomy" id="698757"/>
    <lineage>
        <taxon>Archaea</taxon>
        <taxon>Thermoproteota</taxon>
        <taxon>Thermoprotei</taxon>
        <taxon>Thermoproteales</taxon>
        <taxon>Thermoproteaceae</taxon>
        <taxon>Pyrobaculum</taxon>
    </lineage>
</organism>
<sequence>MQSLIIVANIANVLGISESPALIISERPIDIERPSASGAIVLKEGAIDRLIEQGKLQDLLFDLPIWAARGNLSSKVKFGDVRSPGSARSGIRSRSWFSSTFNSRRRLTGPAQYRASS</sequence>
<dbReference type="HOGENOM" id="CLU_2079519_0_0_2"/>
<evidence type="ECO:0000313" key="2">
    <source>
        <dbReference type="Proteomes" id="UP000009062"/>
    </source>
</evidence>